<dbReference type="SUPFAM" id="SSF102114">
    <property type="entry name" value="Radical SAM enzymes"/>
    <property type="match status" value="1"/>
</dbReference>
<evidence type="ECO:0000256" key="6">
    <source>
        <dbReference type="ARBA" id="ARBA00023014"/>
    </source>
</evidence>
<dbReference type="SFLD" id="SFLDG01386">
    <property type="entry name" value="main_SPASM_domain-containing"/>
    <property type="match status" value="1"/>
</dbReference>
<dbReference type="InterPro" id="IPR058240">
    <property type="entry name" value="rSAM_sf"/>
</dbReference>
<evidence type="ECO:0000256" key="3">
    <source>
        <dbReference type="ARBA" id="ARBA00022691"/>
    </source>
</evidence>
<evidence type="ECO:0000256" key="5">
    <source>
        <dbReference type="ARBA" id="ARBA00023004"/>
    </source>
</evidence>
<organism evidence="8 9">
    <name type="scientific">Clostridium botulinum</name>
    <dbReference type="NCBI Taxonomy" id="1491"/>
    <lineage>
        <taxon>Bacteria</taxon>
        <taxon>Bacillati</taxon>
        <taxon>Bacillota</taxon>
        <taxon>Clostridia</taxon>
        <taxon>Eubacteriales</taxon>
        <taxon>Clostridiaceae</taxon>
        <taxon>Clostridium</taxon>
    </lineage>
</organism>
<keyword evidence="2" id="KW-0004">4Fe-4S</keyword>
<dbReference type="AlphaFoldDB" id="A0A6B4GLU9"/>
<evidence type="ECO:0000313" key="8">
    <source>
        <dbReference type="EMBL" id="NFF03353.1"/>
    </source>
</evidence>
<dbReference type="Proteomes" id="UP000472521">
    <property type="component" value="Unassembled WGS sequence"/>
</dbReference>
<dbReference type="PROSITE" id="PS51918">
    <property type="entry name" value="RADICAL_SAM"/>
    <property type="match status" value="1"/>
</dbReference>
<dbReference type="SFLD" id="SFLDS00029">
    <property type="entry name" value="Radical_SAM"/>
    <property type="match status" value="1"/>
</dbReference>
<keyword evidence="5" id="KW-0408">Iron</keyword>
<dbReference type="InterPro" id="IPR013785">
    <property type="entry name" value="Aldolase_TIM"/>
</dbReference>
<evidence type="ECO:0000256" key="2">
    <source>
        <dbReference type="ARBA" id="ARBA00022485"/>
    </source>
</evidence>
<dbReference type="PANTHER" id="PTHR43273">
    <property type="entry name" value="ANAEROBIC SULFATASE-MATURATING ENZYME HOMOLOG ASLB-RELATED"/>
    <property type="match status" value="1"/>
</dbReference>
<evidence type="ECO:0000256" key="1">
    <source>
        <dbReference type="ARBA" id="ARBA00001966"/>
    </source>
</evidence>
<dbReference type="SFLD" id="SFLDG01384">
    <property type="entry name" value="thioether_bond_formation_requi"/>
    <property type="match status" value="1"/>
</dbReference>
<protein>
    <submittedName>
        <fullName evidence="8">Cys-rich peptide radical SAM maturase CcpM</fullName>
    </submittedName>
</protein>
<gene>
    <name evidence="8" type="primary">ccpM</name>
    <name evidence="8" type="ORF">FCV25_16680</name>
</gene>
<dbReference type="GO" id="GO:0051539">
    <property type="term" value="F:4 iron, 4 sulfur cluster binding"/>
    <property type="evidence" value="ECO:0007669"/>
    <property type="project" value="UniProtKB-KW"/>
</dbReference>
<comment type="caution">
    <text evidence="8">The sequence shown here is derived from an EMBL/GenBank/DDBJ whole genome shotgun (WGS) entry which is preliminary data.</text>
</comment>
<name>A0A6B4GLU9_CLOBO</name>
<proteinExistence type="inferred from homology"/>
<dbReference type="CDD" id="cd01335">
    <property type="entry name" value="Radical_SAM"/>
    <property type="match status" value="1"/>
</dbReference>
<reference evidence="8 9" key="1">
    <citation type="submission" date="2019-04" db="EMBL/GenBank/DDBJ databases">
        <title>Genome sequencing of Clostridium botulinum Groups I-IV and Clostridium butyricum.</title>
        <authorList>
            <person name="Brunt J."/>
            <person name="Van Vliet A.H.M."/>
            <person name="Stringer S.C."/>
            <person name="Carter A.T."/>
            <person name="Peck M.W."/>
        </authorList>
    </citation>
    <scope>NUCLEOTIDE SEQUENCE [LARGE SCALE GENOMIC DNA]</scope>
    <source>
        <strain evidence="8 9">IFR 18/054</strain>
    </source>
</reference>
<dbReference type="Gene3D" id="3.20.20.70">
    <property type="entry name" value="Aldolase class I"/>
    <property type="match status" value="1"/>
</dbReference>
<dbReference type="NCBIfam" id="TIGR04068">
    <property type="entry name" value="rSAM_ocin_clost"/>
    <property type="match status" value="1"/>
</dbReference>
<evidence type="ECO:0000313" key="9">
    <source>
        <dbReference type="Proteomes" id="UP000472521"/>
    </source>
</evidence>
<dbReference type="PROSITE" id="PS01305">
    <property type="entry name" value="MOAA_NIFB_PQQE"/>
    <property type="match status" value="1"/>
</dbReference>
<keyword evidence="4" id="KW-0479">Metal-binding</keyword>
<dbReference type="GO" id="GO:0016491">
    <property type="term" value="F:oxidoreductase activity"/>
    <property type="evidence" value="ECO:0007669"/>
    <property type="project" value="InterPro"/>
</dbReference>
<comment type="similarity">
    <text evidence="7">Belongs to the radical SAM superfamily. Anaerobic sulfatase-maturating enzyme family.</text>
</comment>
<dbReference type="PANTHER" id="PTHR43273:SF3">
    <property type="entry name" value="ANAEROBIC SULFATASE-MATURATING ENZYME HOMOLOG ASLB-RELATED"/>
    <property type="match status" value="1"/>
</dbReference>
<dbReference type="EMBL" id="SWND01000012">
    <property type="protein sequence ID" value="NFF03353.1"/>
    <property type="molecule type" value="Genomic_DNA"/>
</dbReference>
<dbReference type="RefSeq" id="WP_058008675.1">
    <property type="nucleotide sequence ID" value="NZ_JAIQUR010000023.1"/>
</dbReference>
<evidence type="ECO:0000256" key="7">
    <source>
        <dbReference type="ARBA" id="ARBA00023601"/>
    </source>
</evidence>
<dbReference type="InterPro" id="IPR024001">
    <property type="entry name" value="Cys-rich_pep_rSAM_mat_CcpM"/>
</dbReference>
<dbReference type="GO" id="GO:0046872">
    <property type="term" value="F:metal ion binding"/>
    <property type="evidence" value="ECO:0007669"/>
    <property type="project" value="UniProtKB-KW"/>
</dbReference>
<comment type="cofactor">
    <cofactor evidence="1">
        <name>[4Fe-4S] cluster</name>
        <dbReference type="ChEBI" id="CHEBI:49883"/>
    </cofactor>
</comment>
<sequence>MKQNAFFHLFKTRNCCYIYDVNTNLFLKVPKETYSALENYNGDLEALKDDSVILNLKEKGYLSSNRAEEIEHSLTDALESILDNSLNTLTLQITQECNLRCSYCVYSGSYLNRSHSHKIMSIDTAKKGIDFIINHSKNSPTVNFAFYGGEPLLRFNFIKECVAYAKEKGEGKKITFNMTINGTLLTDEIIKFMKDNEVSLLISMDGPKEIHDKNRVFSNGMGSFDKIMNNINKIKVKFPEYVEKNVGFNIVMDGQNDFSCINNFFANYDTVKDSRVNATDVSTLGALEEKAISEDFIQDEKYERFKILLHKLGKLDEKYISKLLLSQFEHINHTLNVKREANEKVPKKMHPGGPCIPGLNRLFMTVDGKFCPCERVNEESEAMNIGNVNAGFEIEKIKKLINVGEMTKQKCKNCWAFRYCYLCAAFADDMNELSGVKRAKFCNDVKRNTEEMFKVYCTMMEFGYKFEE</sequence>
<evidence type="ECO:0000256" key="4">
    <source>
        <dbReference type="ARBA" id="ARBA00022723"/>
    </source>
</evidence>
<accession>A0A6B4GLU9</accession>
<keyword evidence="3" id="KW-0949">S-adenosyl-L-methionine</keyword>
<dbReference type="InterPro" id="IPR023867">
    <property type="entry name" value="Sulphatase_maturase_rSAM"/>
</dbReference>
<dbReference type="InterPro" id="IPR007197">
    <property type="entry name" value="rSAM"/>
</dbReference>
<dbReference type="InterPro" id="IPR000385">
    <property type="entry name" value="MoaA_NifB_PqqE_Fe-S-bd_CS"/>
</dbReference>
<keyword evidence="6" id="KW-0411">Iron-sulfur</keyword>
<dbReference type="SFLD" id="SFLDG01067">
    <property type="entry name" value="SPASM/twitch_domain_containing"/>
    <property type="match status" value="1"/>
</dbReference>
<dbReference type="Pfam" id="PF04055">
    <property type="entry name" value="Radical_SAM"/>
    <property type="match status" value="1"/>
</dbReference>